<evidence type="ECO:0000256" key="2">
    <source>
        <dbReference type="ARBA" id="ARBA00023239"/>
    </source>
</evidence>
<keyword evidence="3" id="KW-1133">Transmembrane helix</keyword>
<reference evidence="4 5" key="1">
    <citation type="submission" date="2018-07" db="EMBL/GenBank/DDBJ databases">
        <title>The genomes of Aspergillus section Nigri reveals drivers in fungal speciation.</title>
        <authorList>
            <consortium name="DOE Joint Genome Institute"/>
            <person name="Vesth T.C."/>
            <person name="Nybo J."/>
            <person name="Theobald S."/>
            <person name="Brandl J."/>
            <person name="Frisvad J.C."/>
            <person name="Nielsen K.F."/>
            <person name="Lyhne E.K."/>
            <person name="Kogle M.E."/>
            <person name="Kuo A."/>
            <person name="Riley R."/>
            <person name="Clum A."/>
            <person name="Nolan M."/>
            <person name="Lipzen A."/>
            <person name="Salamov A."/>
            <person name="Henrissat B."/>
            <person name="Wiebenga A."/>
            <person name="De vries R.P."/>
            <person name="Grigoriev I.V."/>
            <person name="Mortensen U.H."/>
            <person name="Andersen M.R."/>
            <person name="Baker S.E."/>
        </authorList>
    </citation>
    <scope>NUCLEOTIDE SEQUENCE [LARGE SCALE GENOMIC DNA]</scope>
    <source>
        <strain evidence="4 5">CBS 139.54b</strain>
    </source>
</reference>
<accession>A0A3F3QEQ1</accession>
<dbReference type="Gene3D" id="1.10.600.10">
    <property type="entry name" value="Farnesyl Diphosphate Synthase"/>
    <property type="match status" value="1"/>
</dbReference>
<dbReference type="GO" id="GO:0016838">
    <property type="term" value="F:carbon-oxygen lyase activity, acting on phosphates"/>
    <property type="evidence" value="ECO:0007669"/>
    <property type="project" value="InterPro"/>
</dbReference>
<dbReference type="EMBL" id="KZ852035">
    <property type="protein sequence ID" value="RDH37738.1"/>
    <property type="molecule type" value="Genomic_DNA"/>
</dbReference>
<dbReference type="SFLD" id="SFLDG01021">
    <property type="entry name" value="Trichodiene_Synthase_Like"/>
    <property type="match status" value="1"/>
</dbReference>
<evidence type="ECO:0000256" key="1">
    <source>
        <dbReference type="ARBA" id="ARBA00007946"/>
    </source>
</evidence>
<evidence type="ECO:0000256" key="3">
    <source>
        <dbReference type="SAM" id="Phobius"/>
    </source>
</evidence>
<sequence length="428" mass="48815">MRIDFFSALSRPEYGCLEFHDEVGLSDQQRQEVFQCVRKCLFLLLEGIGHQHQSIPADKRLRHDLENWVQEHLAHLFPEKRQALQAIVQTSEQVAEYFYSHCSHETKLVMAITTVILFSSDDNSILSPDERNRLSYFSCNDGHSPPDATPWTAVLTHGLQLGAEYFGSQDPLVGSLSANAIRGFTEACTMEYRMEQGELPVHLATHGRLHPSSEWCAAAAFPGYLRSMSGISFHYIPPIFKHSRTEEVPSPYWIALAPVLRNFIDYTNDLLSYPKEVLAGETRNYLLLATRTRRIAGRPSRFGPELWTFRDTFCETLENVQKIVFSLDRAFTSCMPRGKNALEYGNETGFDPNARLAAESWFSFRQNFIAFHLESERYGLKRLAFERNTYTAEELCAPKYKPLHVACAGAATASLFLASALSYRYFFK</sequence>
<dbReference type="STRING" id="1341132.A0A3F3QEQ1"/>
<evidence type="ECO:0000313" key="4">
    <source>
        <dbReference type="EMBL" id="RDH37738.1"/>
    </source>
</evidence>
<dbReference type="Proteomes" id="UP000253729">
    <property type="component" value="Unassembled WGS sequence"/>
</dbReference>
<keyword evidence="3" id="KW-0812">Transmembrane</keyword>
<keyword evidence="2" id="KW-0456">Lyase</keyword>
<keyword evidence="5" id="KW-1185">Reference proteome</keyword>
<feature type="transmembrane region" description="Helical" evidence="3">
    <location>
        <begin position="403"/>
        <end position="426"/>
    </location>
</feature>
<gene>
    <name evidence="4" type="ORF">BDQ94DRAFT_166899</name>
</gene>
<organism evidence="4 5">
    <name type="scientific">Aspergillus welwitschiae</name>
    <dbReference type="NCBI Taxonomy" id="1341132"/>
    <lineage>
        <taxon>Eukaryota</taxon>
        <taxon>Fungi</taxon>
        <taxon>Dikarya</taxon>
        <taxon>Ascomycota</taxon>
        <taxon>Pezizomycotina</taxon>
        <taxon>Eurotiomycetes</taxon>
        <taxon>Eurotiomycetidae</taxon>
        <taxon>Eurotiales</taxon>
        <taxon>Aspergillaceae</taxon>
        <taxon>Aspergillus</taxon>
        <taxon>Aspergillus subgen. Circumdati</taxon>
    </lineage>
</organism>
<dbReference type="RefSeq" id="XP_026630760.1">
    <property type="nucleotide sequence ID" value="XM_026770666.1"/>
</dbReference>
<protein>
    <recommendedName>
        <fullName evidence="6">Isoprenoid synthase domain-containing protein</fullName>
    </recommendedName>
</protein>
<comment type="similarity">
    <text evidence="1">Belongs to the trichodiene synthase family.</text>
</comment>
<dbReference type="AlphaFoldDB" id="A0A3F3QEQ1"/>
<dbReference type="InterPro" id="IPR008949">
    <property type="entry name" value="Isoprenoid_synthase_dom_sf"/>
</dbReference>
<keyword evidence="3" id="KW-0472">Membrane</keyword>
<dbReference type="SFLD" id="SFLDS00005">
    <property type="entry name" value="Isoprenoid_Synthase_Type_I"/>
    <property type="match status" value="1"/>
</dbReference>
<evidence type="ECO:0000313" key="5">
    <source>
        <dbReference type="Proteomes" id="UP000253729"/>
    </source>
</evidence>
<dbReference type="GeneID" id="38139022"/>
<proteinExistence type="inferred from homology"/>
<name>A0A3F3QEQ1_9EURO</name>
<dbReference type="SUPFAM" id="SSF48576">
    <property type="entry name" value="Terpenoid synthases"/>
    <property type="match status" value="1"/>
</dbReference>
<dbReference type="InterPro" id="IPR024652">
    <property type="entry name" value="Trichodiene_synth"/>
</dbReference>
<evidence type="ECO:0008006" key="6">
    <source>
        <dbReference type="Google" id="ProtNLM"/>
    </source>
</evidence>